<dbReference type="Gene3D" id="3.40.50.720">
    <property type="entry name" value="NAD(P)-binding Rossmann-like Domain"/>
    <property type="match status" value="1"/>
</dbReference>
<dbReference type="EMBL" id="JBBDGM010000023">
    <property type="protein sequence ID" value="MEJ1089995.1"/>
    <property type="molecule type" value="Genomic_DNA"/>
</dbReference>
<dbReference type="PANTHER" id="PTHR43078">
    <property type="entry name" value="UDP-GLUCURONIC ACID DECARBOXYLASE-RELATED"/>
    <property type="match status" value="1"/>
</dbReference>
<dbReference type="RefSeq" id="WP_337333637.1">
    <property type="nucleotide sequence ID" value="NZ_JBBDGM010000023.1"/>
</dbReference>
<dbReference type="InterPro" id="IPR044516">
    <property type="entry name" value="UXS-like"/>
</dbReference>
<dbReference type="InterPro" id="IPR036291">
    <property type="entry name" value="NAD(P)-bd_dom_sf"/>
</dbReference>
<evidence type="ECO:0000313" key="6">
    <source>
        <dbReference type="EMBL" id="MEJ1089995.1"/>
    </source>
</evidence>
<dbReference type="InterPro" id="IPR001509">
    <property type="entry name" value="Epimerase_deHydtase"/>
</dbReference>
<accession>A0ABU8LG57</accession>
<evidence type="ECO:0000259" key="5">
    <source>
        <dbReference type="Pfam" id="PF01370"/>
    </source>
</evidence>
<protein>
    <submittedName>
        <fullName evidence="6">NAD-dependent epimerase/dehydratase family protein</fullName>
    </submittedName>
</protein>
<comment type="cofactor">
    <cofactor evidence="1">
        <name>NAD(+)</name>
        <dbReference type="ChEBI" id="CHEBI:57540"/>
    </cofactor>
</comment>
<feature type="domain" description="NAD-dependent epimerase/dehydratase" evidence="5">
    <location>
        <begin position="29"/>
        <end position="274"/>
    </location>
</feature>
<keyword evidence="4" id="KW-0456">Lyase</keyword>
<dbReference type="Pfam" id="PF01370">
    <property type="entry name" value="Epimerase"/>
    <property type="match status" value="1"/>
</dbReference>
<evidence type="ECO:0000256" key="4">
    <source>
        <dbReference type="ARBA" id="ARBA00023239"/>
    </source>
</evidence>
<dbReference type="Proteomes" id="UP001371224">
    <property type="component" value="Unassembled WGS sequence"/>
</dbReference>
<keyword evidence="2" id="KW-0210">Decarboxylase</keyword>
<gene>
    <name evidence="6" type="ORF">WDU99_16880</name>
</gene>
<organism evidence="6 7">
    <name type="scientific">Microbacterium bandirmense</name>
    <dbReference type="NCBI Taxonomy" id="3122050"/>
    <lineage>
        <taxon>Bacteria</taxon>
        <taxon>Bacillati</taxon>
        <taxon>Actinomycetota</taxon>
        <taxon>Actinomycetes</taxon>
        <taxon>Micrococcales</taxon>
        <taxon>Microbacteriaceae</taxon>
        <taxon>Microbacterium</taxon>
    </lineage>
</organism>
<evidence type="ECO:0000313" key="7">
    <source>
        <dbReference type="Proteomes" id="UP001371224"/>
    </source>
</evidence>
<dbReference type="SUPFAM" id="SSF51735">
    <property type="entry name" value="NAD(P)-binding Rossmann-fold domains"/>
    <property type="match status" value="1"/>
</dbReference>
<dbReference type="PANTHER" id="PTHR43078:SF6">
    <property type="entry name" value="UDP-GLUCURONIC ACID DECARBOXYLASE 1"/>
    <property type="match status" value="1"/>
</dbReference>
<name>A0ABU8LG57_9MICO</name>
<reference evidence="6 7" key="1">
    <citation type="submission" date="2024-02" db="EMBL/GenBank/DDBJ databases">
        <authorList>
            <person name="Saticioglu I.B."/>
        </authorList>
    </citation>
    <scope>NUCLEOTIDE SEQUENCE [LARGE SCALE GENOMIC DNA]</scope>
    <source>
        <strain evidence="6 7">Mu-80</strain>
    </source>
</reference>
<evidence type="ECO:0000256" key="1">
    <source>
        <dbReference type="ARBA" id="ARBA00001911"/>
    </source>
</evidence>
<comment type="caution">
    <text evidence="6">The sequence shown here is derived from an EMBL/GenBank/DDBJ whole genome shotgun (WGS) entry which is preliminary data.</text>
</comment>
<proteinExistence type="predicted"/>
<sequence>MSLTTVVAADLDLIAESSLDWTQLSGKTVAVTGASGMLGSYIVLGLLRASDKHDLALRVVVFARSASKLRAVLGEAAERADVDIVIQDVAIPIDGAPEADYVIHAASQASPKYFSSDPVGTIKANTVGVFNTLDYAVRSNAQRYVLVSTREVYGQPVEGDATSFTEDDWGRVNPLDLRSAYPEGKRAGETIAVAYQAQHGIDVRIARLAHTYGPGMDITDGRVQAAFLTDVLEDRDIELQSQGLLTRTYTYVADAASAMITLLVEGDEIAYNVADDDALVSIRELADLFNEVDGRTGHSVKISDDAAPAKGWSKVSAGVVDSSRLRGIGWRSRTTLRDGVERWVRHARELRE</sequence>
<evidence type="ECO:0000256" key="2">
    <source>
        <dbReference type="ARBA" id="ARBA00022793"/>
    </source>
</evidence>
<evidence type="ECO:0000256" key="3">
    <source>
        <dbReference type="ARBA" id="ARBA00023027"/>
    </source>
</evidence>
<keyword evidence="7" id="KW-1185">Reference proteome</keyword>
<keyword evidence="3" id="KW-0520">NAD</keyword>